<dbReference type="PANTHER" id="PTHR12323:SF0">
    <property type="entry name" value="CALCIUM HOMEOSTASIS ENDOPLASMIC RETICULUM PROTEIN"/>
    <property type="match status" value="1"/>
</dbReference>
<dbReference type="Gene3D" id="1.25.40.90">
    <property type="match status" value="1"/>
</dbReference>
<feature type="compositionally biased region" description="Basic and acidic residues" evidence="1">
    <location>
        <begin position="134"/>
        <end position="151"/>
    </location>
</feature>
<protein>
    <recommendedName>
        <fullName evidence="2">CID domain-containing protein</fullName>
    </recommendedName>
</protein>
<dbReference type="InterPro" id="IPR008942">
    <property type="entry name" value="ENTH_VHS"/>
</dbReference>
<evidence type="ECO:0000313" key="4">
    <source>
        <dbReference type="Proteomes" id="UP001642464"/>
    </source>
</evidence>
<organism evidence="3 4">
    <name type="scientific">Durusdinium trenchii</name>
    <dbReference type="NCBI Taxonomy" id="1381693"/>
    <lineage>
        <taxon>Eukaryota</taxon>
        <taxon>Sar</taxon>
        <taxon>Alveolata</taxon>
        <taxon>Dinophyceae</taxon>
        <taxon>Suessiales</taxon>
        <taxon>Symbiodiniaceae</taxon>
        <taxon>Durusdinium</taxon>
    </lineage>
</organism>
<dbReference type="Pfam" id="PF04818">
    <property type="entry name" value="CID"/>
    <property type="match status" value="1"/>
</dbReference>
<accession>A0ABP0KEY4</accession>
<reference evidence="3 4" key="1">
    <citation type="submission" date="2024-02" db="EMBL/GenBank/DDBJ databases">
        <authorList>
            <person name="Chen Y."/>
            <person name="Shah S."/>
            <person name="Dougan E. K."/>
            <person name="Thang M."/>
            <person name="Chan C."/>
        </authorList>
    </citation>
    <scope>NUCLEOTIDE SEQUENCE [LARGE SCALE GENOMIC DNA]</scope>
</reference>
<proteinExistence type="predicted"/>
<dbReference type="SMART" id="SM00582">
    <property type="entry name" value="RPR"/>
    <property type="match status" value="1"/>
</dbReference>
<dbReference type="PROSITE" id="PS51391">
    <property type="entry name" value="CID"/>
    <property type="match status" value="1"/>
</dbReference>
<comment type="caution">
    <text evidence="3">The sequence shown here is derived from an EMBL/GenBank/DDBJ whole genome shotgun (WGS) entry which is preliminary data.</text>
</comment>
<evidence type="ECO:0000313" key="3">
    <source>
        <dbReference type="EMBL" id="CAK9025376.1"/>
    </source>
</evidence>
<dbReference type="Proteomes" id="UP001642464">
    <property type="component" value="Unassembled WGS sequence"/>
</dbReference>
<feature type="region of interest" description="Disordered" evidence="1">
    <location>
        <begin position="124"/>
        <end position="151"/>
    </location>
</feature>
<dbReference type="PANTHER" id="PTHR12323">
    <property type="entry name" value="SR-RELATED CTD ASSOCIATED FACTOR 6"/>
    <property type="match status" value="1"/>
</dbReference>
<keyword evidence="4" id="KW-1185">Reference proteome</keyword>
<gene>
    <name evidence="3" type="ORF">SCF082_LOCUS17059</name>
</gene>
<feature type="domain" description="CID" evidence="2">
    <location>
        <begin position="144"/>
        <end position="286"/>
    </location>
</feature>
<name>A0ABP0KEY4_9DINO</name>
<evidence type="ECO:0000259" key="2">
    <source>
        <dbReference type="PROSITE" id="PS51391"/>
    </source>
</evidence>
<evidence type="ECO:0000256" key="1">
    <source>
        <dbReference type="SAM" id="MobiDB-lite"/>
    </source>
</evidence>
<dbReference type="EMBL" id="CAXAMM010011137">
    <property type="protein sequence ID" value="CAK9025376.1"/>
    <property type="molecule type" value="Genomic_DNA"/>
</dbReference>
<dbReference type="InterPro" id="IPR006569">
    <property type="entry name" value="CID_dom"/>
</dbReference>
<sequence>MANAAIAAAAVGLAPDLKKRVEIMAEHVAKNGRLGRDDVTRVWTLRPPCVAPGRTNGKNAQNPQFQFLLGGEGSEYYQALLASHRTSTPGRGRWAPPTLNGAAGAGAPPNGHVLETRQRRVAWSGRGAALSGPRRWEERSGKEESPEHERQLTEILSSLEKSSSRDAIAIGRAWVEARVDLAPALASNIMKRMVFLSSSLHRLHVLYLLHDIFIHETGRLGGNPGPLISAFKPCLVWMARPTYQIAQSMDSEGCEKIRKLLNLWVEKSILTPQEAEEISILMAAKDLPSPPSGRLLQQVGVQMGMSVSQMQGQNNLVGNILGALAPADKPPAAPPPAPAPGALVPCQALAPRPPGVQPPMPGMPGPAGLQLALASGALALPSAASETPESVPVGVMSSMLKQVSRRGKDLHAAFVPYRPLDPFYTPQTVPPLPSPSPRILERLSQFYRAVGEAARSRSPTR</sequence>